<evidence type="ECO:0000313" key="2">
    <source>
        <dbReference type="EMBL" id="TYO94421.1"/>
    </source>
</evidence>
<gene>
    <name evidence="2" type="ORF">LX24_02405</name>
</gene>
<reference evidence="2 3" key="1">
    <citation type="submission" date="2019-07" db="EMBL/GenBank/DDBJ databases">
        <title>Genomic Encyclopedia of Type Strains, Phase I: the one thousand microbial genomes (KMG-I) project.</title>
        <authorList>
            <person name="Kyrpides N."/>
        </authorList>
    </citation>
    <scope>NUCLEOTIDE SEQUENCE [LARGE SCALE GENOMIC DNA]</scope>
    <source>
        <strain evidence="2 3">DSM 6562</strain>
    </source>
</reference>
<dbReference type="Pfam" id="PF01814">
    <property type="entry name" value="Hemerythrin"/>
    <property type="match status" value="1"/>
</dbReference>
<dbReference type="AlphaFoldDB" id="A0A5S4ZPF7"/>
<keyword evidence="3" id="KW-1185">Reference proteome</keyword>
<dbReference type="EMBL" id="VNHM01000015">
    <property type="protein sequence ID" value="TYO94421.1"/>
    <property type="molecule type" value="Genomic_DNA"/>
</dbReference>
<dbReference type="Proteomes" id="UP000323166">
    <property type="component" value="Unassembled WGS sequence"/>
</dbReference>
<protein>
    <submittedName>
        <fullName evidence="2">Hemerythrin HHE cation binding domain-containing protein</fullName>
    </submittedName>
</protein>
<comment type="caution">
    <text evidence="2">The sequence shown here is derived from an EMBL/GenBank/DDBJ whole genome shotgun (WGS) entry which is preliminary data.</text>
</comment>
<organism evidence="2 3">
    <name type="scientific">Desulfallas thermosapovorans DSM 6562</name>
    <dbReference type="NCBI Taxonomy" id="1121431"/>
    <lineage>
        <taxon>Bacteria</taxon>
        <taxon>Bacillati</taxon>
        <taxon>Bacillota</taxon>
        <taxon>Clostridia</taxon>
        <taxon>Eubacteriales</taxon>
        <taxon>Desulfallaceae</taxon>
        <taxon>Desulfallas</taxon>
    </lineage>
</organism>
<dbReference type="Gene3D" id="1.20.120.520">
    <property type="entry name" value="nmb1532 protein domain like"/>
    <property type="match status" value="1"/>
</dbReference>
<evidence type="ECO:0000313" key="3">
    <source>
        <dbReference type="Proteomes" id="UP000323166"/>
    </source>
</evidence>
<dbReference type="InterPro" id="IPR012312">
    <property type="entry name" value="Hemerythrin-like"/>
</dbReference>
<feature type="domain" description="Hemerythrin-like" evidence="1">
    <location>
        <begin position="3"/>
        <end position="134"/>
    </location>
</feature>
<name>A0A5S4ZPF7_9FIRM</name>
<evidence type="ECO:0000259" key="1">
    <source>
        <dbReference type="Pfam" id="PF01814"/>
    </source>
</evidence>
<sequence>MDLTNLKRQHKEILALAASIKQLSKVHELEAKAMDISMELGKLSGKVSVHLSSEDKFLYPSLLSHPNDKVKAIARRFINEMSGISKVFYDYKTKYLAPSKIKANPEQFSKETDAVFAALQKRIELEEKELYPLLAK</sequence>
<proteinExistence type="predicted"/>
<dbReference type="RefSeq" id="WP_166512373.1">
    <property type="nucleotide sequence ID" value="NZ_VNHM01000015.1"/>
</dbReference>
<accession>A0A5S4ZPF7</accession>